<gene>
    <name evidence="3" type="ORF">GSCOC_T00018663001</name>
</gene>
<organism evidence="3 4">
    <name type="scientific">Coffea canephora</name>
    <name type="common">Robusta coffee</name>
    <dbReference type="NCBI Taxonomy" id="49390"/>
    <lineage>
        <taxon>Eukaryota</taxon>
        <taxon>Viridiplantae</taxon>
        <taxon>Streptophyta</taxon>
        <taxon>Embryophyta</taxon>
        <taxon>Tracheophyta</taxon>
        <taxon>Spermatophyta</taxon>
        <taxon>Magnoliopsida</taxon>
        <taxon>eudicotyledons</taxon>
        <taxon>Gunneridae</taxon>
        <taxon>Pentapetalae</taxon>
        <taxon>asterids</taxon>
        <taxon>lamiids</taxon>
        <taxon>Gentianales</taxon>
        <taxon>Rubiaceae</taxon>
        <taxon>Ixoroideae</taxon>
        <taxon>Gardenieae complex</taxon>
        <taxon>Bertiereae - Coffeeae clade</taxon>
        <taxon>Coffeeae</taxon>
        <taxon>Coffea</taxon>
    </lineage>
</organism>
<keyword evidence="1" id="KW-0677">Repeat</keyword>
<feature type="repeat" description="PPR" evidence="2">
    <location>
        <begin position="245"/>
        <end position="279"/>
    </location>
</feature>
<keyword evidence="4" id="KW-1185">Reference proteome</keyword>
<proteinExistence type="predicted"/>
<dbReference type="EMBL" id="HG739097">
    <property type="protein sequence ID" value="CDP04643.1"/>
    <property type="molecule type" value="Genomic_DNA"/>
</dbReference>
<accession>A0A068UAI9</accession>
<evidence type="ECO:0000313" key="4">
    <source>
        <dbReference type="Proteomes" id="UP000295252"/>
    </source>
</evidence>
<dbReference type="AlphaFoldDB" id="A0A068UAI9"/>
<sequence length="616" mass="68763">MMTMKRRASSAVIVSIARSQGAGASSGTLAPAGCTIASFLSAFPNHKSHLAFYSAISGKVKSSSGKALKFQPELRNDLNNVNSLDDALSLFERMVRMRPLPSVIQFNQLLTCIVKMKNHYSSVISLFRDMSAKGIPIDDYTLTLVIKCCCFVGRVDLAFSTLAGFFKRGFVPDAVTFSTLLRGLFRECKIPQAQELFKKIIFEKLCEPDEVIFLVVIDGLCKAGNTQMAIEFLRLMEKRRRCKPNVYVYGAIIDSLCKDKMVDEALALLQEMFEKGIPPDVVIYNCLIQGFCNLSKWKEVKRLFSDMKDYKIVPDVITFNIVVDALCKEGHAKDAEEVVGIMIQQGQNPNVVTYNSLMDGYCLQRRIDEARRVFDTMVASGLDPDVITYNTMIAGLLSEGLLIEGKELVEKMEEKGSLANSVTYNVILQGLLKGGHYDDAMVYHEEMVHRGFLLDASTFSILLDLSAENQNNPSVLMLMLKIDPNSKKFMDGGQRGPPHYLCHKGLDLDEKTYTPMIAGLLSESLLAEAKELFEKMEENGCWHSVMFNVILQGLLRGDHYDDAVVYYEEMVRREFLLDSSTFSVLLDSSAGGQNNPSLLMLMLKIDPDSKMSMIGG</sequence>
<dbReference type="InterPro" id="IPR011990">
    <property type="entry name" value="TPR-like_helical_dom_sf"/>
</dbReference>
<feature type="repeat" description="PPR" evidence="2">
    <location>
        <begin position="209"/>
        <end position="239"/>
    </location>
</feature>
<dbReference type="PANTHER" id="PTHR47937">
    <property type="entry name" value="PLASTID TRANSCRIPTIONALLY ACTIVE CHROMOSOME 2-LIKE PROTEIN"/>
    <property type="match status" value="1"/>
</dbReference>
<dbReference type="SUPFAM" id="SSF81901">
    <property type="entry name" value="HCP-like"/>
    <property type="match status" value="1"/>
</dbReference>
<evidence type="ECO:0000256" key="2">
    <source>
        <dbReference type="PROSITE-ProRule" id="PRU00708"/>
    </source>
</evidence>
<dbReference type="PhylomeDB" id="A0A068UAI9"/>
<dbReference type="InterPro" id="IPR002885">
    <property type="entry name" value="PPR_rpt"/>
</dbReference>
<dbReference type="Proteomes" id="UP000295252">
    <property type="component" value="Chromosome IX"/>
</dbReference>
<feature type="repeat" description="PPR" evidence="2">
    <location>
        <begin position="420"/>
        <end position="454"/>
    </location>
</feature>
<dbReference type="InterPro" id="IPR052308">
    <property type="entry name" value="PPR_domain-containing"/>
</dbReference>
<dbReference type="Gene3D" id="1.25.40.10">
    <property type="entry name" value="Tetratricopeptide repeat domain"/>
    <property type="match status" value="5"/>
</dbReference>
<evidence type="ECO:0000313" key="3">
    <source>
        <dbReference type="EMBL" id="CDP04643.1"/>
    </source>
</evidence>
<dbReference type="Pfam" id="PF01535">
    <property type="entry name" value="PPR"/>
    <property type="match status" value="2"/>
</dbReference>
<evidence type="ECO:0000256" key="1">
    <source>
        <dbReference type="ARBA" id="ARBA00022737"/>
    </source>
</evidence>
<dbReference type="NCBIfam" id="TIGR00756">
    <property type="entry name" value="PPR"/>
    <property type="match status" value="9"/>
</dbReference>
<dbReference type="OrthoDB" id="185373at2759"/>
<reference evidence="4" key="1">
    <citation type="journal article" date="2014" name="Science">
        <title>The coffee genome provides insight into the convergent evolution of caffeine biosynthesis.</title>
        <authorList>
            <person name="Denoeud F."/>
            <person name="Carretero-Paulet L."/>
            <person name="Dereeper A."/>
            <person name="Droc G."/>
            <person name="Guyot R."/>
            <person name="Pietrella M."/>
            <person name="Zheng C."/>
            <person name="Alberti A."/>
            <person name="Anthony F."/>
            <person name="Aprea G."/>
            <person name="Aury J.M."/>
            <person name="Bento P."/>
            <person name="Bernard M."/>
            <person name="Bocs S."/>
            <person name="Campa C."/>
            <person name="Cenci A."/>
            <person name="Combes M.C."/>
            <person name="Crouzillat D."/>
            <person name="Da Silva C."/>
            <person name="Daddiego L."/>
            <person name="De Bellis F."/>
            <person name="Dussert S."/>
            <person name="Garsmeur O."/>
            <person name="Gayraud T."/>
            <person name="Guignon V."/>
            <person name="Jahn K."/>
            <person name="Jamilloux V."/>
            <person name="Joet T."/>
            <person name="Labadie K."/>
            <person name="Lan T."/>
            <person name="Leclercq J."/>
            <person name="Lepelley M."/>
            <person name="Leroy T."/>
            <person name="Li L.T."/>
            <person name="Librado P."/>
            <person name="Lopez L."/>
            <person name="Munoz A."/>
            <person name="Noel B."/>
            <person name="Pallavicini A."/>
            <person name="Perrotta G."/>
            <person name="Poncet V."/>
            <person name="Pot D."/>
            <person name="Priyono X."/>
            <person name="Rigoreau M."/>
            <person name="Rouard M."/>
            <person name="Rozas J."/>
            <person name="Tranchant-Dubreuil C."/>
            <person name="VanBuren R."/>
            <person name="Zhang Q."/>
            <person name="Andrade A.C."/>
            <person name="Argout X."/>
            <person name="Bertrand B."/>
            <person name="de Kochko A."/>
            <person name="Graziosi G."/>
            <person name="Henry R.J."/>
            <person name="Jayarama X."/>
            <person name="Ming R."/>
            <person name="Nagai C."/>
            <person name="Rounsley S."/>
            <person name="Sankoff D."/>
            <person name="Giuliano G."/>
            <person name="Albert V.A."/>
            <person name="Wincker P."/>
            <person name="Lashermes P."/>
        </authorList>
    </citation>
    <scope>NUCLEOTIDE SEQUENCE [LARGE SCALE GENOMIC DNA]</scope>
    <source>
        <strain evidence="4">cv. DH200-94</strain>
    </source>
</reference>
<dbReference type="Pfam" id="PF13041">
    <property type="entry name" value="PPR_2"/>
    <property type="match status" value="6"/>
</dbReference>
<dbReference type="InParanoid" id="A0A068UAI9"/>
<feature type="repeat" description="PPR" evidence="2">
    <location>
        <begin position="350"/>
        <end position="384"/>
    </location>
</feature>
<dbReference type="PROSITE" id="PS51375">
    <property type="entry name" value="PPR"/>
    <property type="match status" value="10"/>
</dbReference>
<name>A0A068UAI9_COFCA</name>
<protein>
    <recommendedName>
        <fullName evidence="5">Pentacotripeptide-repeat region of PRORP domain-containing protein</fullName>
    </recommendedName>
</protein>
<dbReference type="OMA" id="MELQGGT"/>
<feature type="repeat" description="PPR" evidence="2">
    <location>
        <begin position="315"/>
        <end position="349"/>
    </location>
</feature>
<feature type="repeat" description="PPR" evidence="2">
    <location>
        <begin position="173"/>
        <end position="208"/>
    </location>
</feature>
<dbReference type="Gramene" id="CDP04643">
    <property type="protein sequence ID" value="CDP04643"/>
    <property type="gene ID" value="GSCOC_T00018663001"/>
</dbReference>
<feature type="repeat" description="PPR" evidence="2">
    <location>
        <begin position="509"/>
        <end position="543"/>
    </location>
</feature>
<dbReference type="PANTHER" id="PTHR47937:SF8">
    <property type="entry name" value="PENTATRICOPEPTIDE REPEAT DOMAIN CONTAINING PROTEIN-RELATED"/>
    <property type="match status" value="1"/>
</dbReference>
<feature type="repeat" description="PPR" evidence="2">
    <location>
        <begin position="138"/>
        <end position="172"/>
    </location>
</feature>
<evidence type="ECO:0008006" key="5">
    <source>
        <dbReference type="Google" id="ProtNLM"/>
    </source>
</evidence>
<feature type="repeat" description="PPR" evidence="2">
    <location>
        <begin position="385"/>
        <end position="419"/>
    </location>
</feature>
<feature type="repeat" description="PPR" evidence="2">
    <location>
        <begin position="280"/>
        <end position="314"/>
    </location>
</feature>